<dbReference type="KEGG" id="sfu:Sfum_0758"/>
<keyword evidence="2" id="KW-1134">Transmembrane beta strand</keyword>
<dbReference type="GO" id="GO:0009279">
    <property type="term" value="C:cell outer membrane"/>
    <property type="evidence" value="ECO:0007669"/>
    <property type="project" value="UniProtKB-UniRule"/>
</dbReference>
<proteinExistence type="predicted"/>
<keyword evidence="5" id="KW-0677">Repeat</keyword>
<dbReference type="Pfam" id="PF07244">
    <property type="entry name" value="POTRA"/>
    <property type="match status" value="2"/>
</dbReference>
<dbReference type="PANTHER" id="PTHR12815:SF47">
    <property type="entry name" value="TRANSLOCATION AND ASSEMBLY MODULE SUBUNIT TAMA"/>
    <property type="match status" value="1"/>
</dbReference>
<dbReference type="NCBIfam" id="TIGR03303">
    <property type="entry name" value="OM_YaeT"/>
    <property type="match status" value="1"/>
</dbReference>
<evidence type="ECO:0000256" key="6">
    <source>
        <dbReference type="ARBA" id="ARBA00023136"/>
    </source>
</evidence>
<evidence type="ECO:0000256" key="3">
    <source>
        <dbReference type="ARBA" id="ARBA00022692"/>
    </source>
</evidence>
<evidence type="ECO:0000256" key="7">
    <source>
        <dbReference type="ARBA" id="ARBA00023237"/>
    </source>
</evidence>
<dbReference type="InterPro" id="IPR039910">
    <property type="entry name" value="D15-like"/>
</dbReference>
<feature type="domain" description="POTRA" evidence="9">
    <location>
        <begin position="34"/>
        <end position="118"/>
    </location>
</feature>
<dbReference type="PANTHER" id="PTHR12815">
    <property type="entry name" value="SORTING AND ASSEMBLY MACHINERY SAMM50 PROTEIN FAMILY MEMBER"/>
    <property type="match status" value="1"/>
</dbReference>
<dbReference type="HOGENOM" id="CLU_018618_1_0_7"/>
<dbReference type="Gene3D" id="3.10.20.310">
    <property type="entry name" value="membrane protein fhac"/>
    <property type="match status" value="2"/>
</dbReference>
<dbReference type="STRING" id="335543.Sfum_0758"/>
<evidence type="ECO:0000256" key="4">
    <source>
        <dbReference type="ARBA" id="ARBA00022729"/>
    </source>
</evidence>
<protein>
    <recommendedName>
        <fullName evidence="8">Outer membrane protein assembly factor BamA</fullName>
    </recommendedName>
</protein>
<dbReference type="PROSITE" id="PS51779">
    <property type="entry name" value="POTRA"/>
    <property type="match status" value="1"/>
</dbReference>
<dbReference type="PROSITE" id="PS51257">
    <property type="entry name" value="PROKAR_LIPOPROTEIN"/>
    <property type="match status" value="1"/>
</dbReference>
<dbReference type="GO" id="GO:0071709">
    <property type="term" value="P:membrane assembly"/>
    <property type="evidence" value="ECO:0007669"/>
    <property type="project" value="InterPro"/>
</dbReference>
<dbReference type="InParanoid" id="A0LGA4"/>
<evidence type="ECO:0000259" key="9">
    <source>
        <dbReference type="PROSITE" id="PS51779"/>
    </source>
</evidence>
<dbReference type="eggNOG" id="COG4775">
    <property type="taxonomic scope" value="Bacteria"/>
</dbReference>
<keyword evidence="6" id="KW-0472">Membrane</keyword>
<evidence type="ECO:0000313" key="11">
    <source>
        <dbReference type="Proteomes" id="UP000001784"/>
    </source>
</evidence>
<dbReference type="InterPro" id="IPR010827">
    <property type="entry name" value="BamA/TamA_POTRA"/>
</dbReference>
<dbReference type="Gene3D" id="2.40.160.50">
    <property type="entry name" value="membrane protein fhac: a member of the omp85/tpsb transporter family"/>
    <property type="match status" value="1"/>
</dbReference>
<dbReference type="EMBL" id="CP000478">
    <property type="protein sequence ID" value="ABK16456.1"/>
    <property type="molecule type" value="Genomic_DNA"/>
</dbReference>
<keyword evidence="11" id="KW-1185">Reference proteome</keyword>
<dbReference type="RefSeq" id="WP_011697629.1">
    <property type="nucleotide sequence ID" value="NC_008554.1"/>
</dbReference>
<dbReference type="InterPro" id="IPR000184">
    <property type="entry name" value="Bac_surfAg_D15"/>
</dbReference>
<dbReference type="InterPro" id="IPR023707">
    <property type="entry name" value="OM_assembly_BamA"/>
</dbReference>
<keyword evidence="4" id="KW-0732">Signal</keyword>
<reference evidence="10 11" key="1">
    <citation type="submission" date="2006-10" db="EMBL/GenBank/DDBJ databases">
        <title>Complete sequence of Syntrophobacter fumaroxidans MPOB.</title>
        <authorList>
            <consortium name="US DOE Joint Genome Institute"/>
            <person name="Copeland A."/>
            <person name="Lucas S."/>
            <person name="Lapidus A."/>
            <person name="Barry K."/>
            <person name="Detter J.C."/>
            <person name="Glavina del Rio T."/>
            <person name="Hammon N."/>
            <person name="Israni S."/>
            <person name="Pitluck S."/>
            <person name="Goltsman E.G."/>
            <person name="Martinez M."/>
            <person name="Schmutz J."/>
            <person name="Larimer F."/>
            <person name="Land M."/>
            <person name="Hauser L."/>
            <person name="Kyrpides N."/>
            <person name="Kim E."/>
            <person name="Boone D.R."/>
            <person name="Brockman F."/>
            <person name="Culley D."/>
            <person name="Ferry J."/>
            <person name="Gunsalus R."/>
            <person name="McInerney M.J."/>
            <person name="Morrison M."/>
            <person name="Plugge C."/>
            <person name="Rohlin L."/>
            <person name="Scholten J."/>
            <person name="Sieber J."/>
            <person name="Stams A.J.M."/>
            <person name="Worm P."/>
            <person name="Henstra A.M."/>
            <person name="Richardson P."/>
        </authorList>
    </citation>
    <scope>NUCLEOTIDE SEQUENCE [LARGE SCALE GENOMIC DNA]</scope>
    <source>
        <strain evidence="11">DSM 10017 / MPOB</strain>
    </source>
</reference>
<dbReference type="AlphaFoldDB" id="A0LGA4"/>
<comment type="subcellular location">
    <subcellularLocation>
        <location evidence="1">Membrane</location>
    </subcellularLocation>
</comment>
<organism evidence="10 11">
    <name type="scientific">Syntrophobacter fumaroxidans (strain DSM 10017 / MPOB)</name>
    <dbReference type="NCBI Taxonomy" id="335543"/>
    <lineage>
        <taxon>Bacteria</taxon>
        <taxon>Pseudomonadati</taxon>
        <taxon>Thermodesulfobacteriota</taxon>
        <taxon>Syntrophobacteria</taxon>
        <taxon>Syntrophobacterales</taxon>
        <taxon>Syntrophobacteraceae</taxon>
        <taxon>Syntrophobacter</taxon>
    </lineage>
</organism>
<evidence type="ECO:0000313" key="10">
    <source>
        <dbReference type="EMBL" id="ABK16456.1"/>
    </source>
</evidence>
<dbReference type="Proteomes" id="UP000001784">
    <property type="component" value="Chromosome"/>
</dbReference>
<gene>
    <name evidence="10" type="ordered locus">Sfum_0758</name>
</gene>
<evidence type="ECO:0000256" key="1">
    <source>
        <dbReference type="ARBA" id="ARBA00004370"/>
    </source>
</evidence>
<evidence type="ECO:0000256" key="5">
    <source>
        <dbReference type="ARBA" id="ARBA00022737"/>
    </source>
</evidence>
<keyword evidence="3" id="KW-0812">Transmembrane</keyword>
<dbReference type="Pfam" id="PF01103">
    <property type="entry name" value="Omp85"/>
    <property type="match status" value="1"/>
</dbReference>
<evidence type="ECO:0000256" key="2">
    <source>
        <dbReference type="ARBA" id="ARBA00022452"/>
    </source>
</evidence>
<dbReference type="InterPro" id="IPR034746">
    <property type="entry name" value="POTRA"/>
</dbReference>
<name>A0LGA4_SYNFM</name>
<sequence length="610" mass="69263" precursor="true">MRPQFLTRTLCIVVLVAGCVLHAGESRSEPVSPLQVRVIRFEGLHSFSPAELKKVLVTREKKFGWFTKAPLEEKTLAEDIERLEKYLVSHGFYHARVHHEVQRVFRSEVRLLIRVEEGPPMTVSRMNLVVDGASSGPWHREVVSVLPLREGDRFTIPAYEDIEKRVLLHFSDWGFPKVRIDVRARLDKKSNTGVVSVDVTRGPVCFFGAVKIEGNEQVSDEVILREFTFHQGERFSAAKVQETQQRLFNLDLFQLVDFTVEKLDTNETVLPVRVLVKESKPQTIRVGAGYGTEDQFRGQAQWEIRNFLGDGRRLQVNMKASSLVQLAETKFVQPYFLYPRSTLTVEGGGLHEDQESYENRKFYLKPVLNYKWTDTLSTFIGHDLEANRLLDVKLDAPALSAADQEQEEYFVSSFLGGVVWEKVDNTLNPKKGWRVLPNLEVASAELGSNVEFVKFTLEGRGYVPVRDFGVLAAKLKWGGIRPMEGTPDIPIFKRFFAGGTDSVRGYPYQRLGPLDGDGNPIGGMTLVEGSLEWRFPVYKEFDGVLFFDFGNVYSSSFEILWDDLRYSAGCGIRYNTIVGPLRLDFGYALNPPEGDFFSPFQVHFSIGQAF</sequence>
<accession>A0LGA4</accession>
<keyword evidence="7" id="KW-0998">Cell outer membrane</keyword>
<evidence type="ECO:0000256" key="8">
    <source>
        <dbReference type="NCBIfam" id="TIGR03303"/>
    </source>
</evidence>